<evidence type="ECO:0000256" key="9">
    <source>
        <dbReference type="ARBA" id="ARBA00038489"/>
    </source>
</evidence>
<keyword evidence="7" id="KW-0676">Redox-active center</keyword>
<evidence type="ECO:0000256" key="11">
    <source>
        <dbReference type="ARBA" id="ARBA00049091"/>
    </source>
</evidence>
<dbReference type="RefSeq" id="WP_188691083.1">
    <property type="nucleotide sequence ID" value="NZ_BMLS01000001.1"/>
</dbReference>
<evidence type="ECO:0000259" key="13">
    <source>
        <dbReference type="PROSITE" id="PS51352"/>
    </source>
</evidence>
<dbReference type="PANTHER" id="PTHR42801:SF7">
    <property type="entry name" value="SLL1159 PROTEIN"/>
    <property type="match status" value="1"/>
</dbReference>
<evidence type="ECO:0000256" key="6">
    <source>
        <dbReference type="ARBA" id="ARBA00023157"/>
    </source>
</evidence>
<comment type="similarity">
    <text evidence="9">Belongs to the peroxiredoxin family. BCP/PrxQ subfamily.</text>
</comment>
<evidence type="ECO:0000256" key="4">
    <source>
        <dbReference type="ARBA" id="ARBA00022862"/>
    </source>
</evidence>
<evidence type="ECO:0000256" key="3">
    <source>
        <dbReference type="ARBA" id="ARBA00022559"/>
    </source>
</evidence>
<evidence type="ECO:0000256" key="7">
    <source>
        <dbReference type="ARBA" id="ARBA00023284"/>
    </source>
</evidence>
<dbReference type="GO" id="GO:0008379">
    <property type="term" value="F:thioredoxin peroxidase activity"/>
    <property type="evidence" value="ECO:0007669"/>
    <property type="project" value="TreeGrafter"/>
</dbReference>
<dbReference type="AlphaFoldDB" id="A0A917YUC1"/>
<dbReference type="GO" id="GO:0005737">
    <property type="term" value="C:cytoplasm"/>
    <property type="evidence" value="ECO:0007669"/>
    <property type="project" value="TreeGrafter"/>
</dbReference>
<evidence type="ECO:0000256" key="1">
    <source>
        <dbReference type="ARBA" id="ARBA00003330"/>
    </source>
</evidence>
<evidence type="ECO:0000313" key="14">
    <source>
        <dbReference type="EMBL" id="GGO66208.1"/>
    </source>
</evidence>
<accession>A0A917YUC1</accession>
<dbReference type="InterPro" id="IPR050924">
    <property type="entry name" value="Peroxiredoxin_BCP/PrxQ"/>
</dbReference>
<sequence>MLIRPLALILLLLASPLYALDRSQVADSPENVTPLLNGQQIPDVTLKTAQGEAVNLRELVASKPTVLLFYRGGWCPYCNAQLAGFQPVEKQFTALGYQLLAVSPDSPERLNEQKFDTDYQVKLLSDPNLEAIRAFGLAFYLPDEIAAKYRDWKGNTFPTLPGSDRIVLPVPAAYVLDKDGLIQFQYVNPNYKVRVDPQLMYHAAKLAIKS</sequence>
<feature type="chain" id="PRO_5037932302" description="thioredoxin-dependent peroxiredoxin" evidence="12">
    <location>
        <begin position="20"/>
        <end position="210"/>
    </location>
</feature>
<gene>
    <name evidence="14" type="ORF">GCM10010982_09860</name>
</gene>
<organism evidence="14 15">
    <name type="scientific">Bowmanella pacifica</name>
    <dbReference type="NCBI Taxonomy" id="502051"/>
    <lineage>
        <taxon>Bacteria</taxon>
        <taxon>Pseudomonadati</taxon>
        <taxon>Pseudomonadota</taxon>
        <taxon>Gammaproteobacteria</taxon>
        <taxon>Alteromonadales</taxon>
        <taxon>Alteromonadaceae</taxon>
        <taxon>Bowmanella</taxon>
    </lineage>
</organism>
<dbReference type="InterPro" id="IPR013766">
    <property type="entry name" value="Thioredoxin_domain"/>
</dbReference>
<evidence type="ECO:0000313" key="15">
    <source>
        <dbReference type="Proteomes" id="UP000606935"/>
    </source>
</evidence>
<keyword evidence="5" id="KW-0560">Oxidoreductase</keyword>
<keyword evidence="6" id="KW-1015">Disulfide bond</keyword>
<dbReference type="GO" id="GO:0045454">
    <property type="term" value="P:cell redox homeostasis"/>
    <property type="evidence" value="ECO:0007669"/>
    <property type="project" value="TreeGrafter"/>
</dbReference>
<feature type="domain" description="Thioredoxin" evidence="13">
    <location>
        <begin position="35"/>
        <end position="209"/>
    </location>
</feature>
<evidence type="ECO:0000256" key="2">
    <source>
        <dbReference type="ARBA" id="ARBA00013017"/>
    </source>
</evidence>
<comment type="function">
    <text evidence="1">Thiol-specific peroxidase that catalyzes the reduction of hydrogen peroxide and organic hydroperoxides to water and alcohols, respectively. Plays a role in cell protection against oxidative stress by detoxifying peroxides and as sensor of hydrogen peroxide-mediated signaling events.</text>
</comment>
<feature type="signal peptide" evidence="12">
    <location>
        <begin position="1"/>
        <end position="19"/>
    </location>
</feature>
<evidence type="ECO:0000256" key="12">
    <source>
        <dbReference type="SAM" id="SignalP"/>
    </source>
</evidence>
<dbReference type="PROSITE" id="PS51352">
    <property type="entry name" value="THIOREDOXIN_2"/>
    <property type="match status" value="1"/>
</dbReference>
<dbReference type="InterPro" id="IPR036249">
    <property type="entry name" value="Thioredoxin-like_sf"/>
</dbReference>
<dbReference type="EMBL" id="BMLS01000001">
    <property type="protein sequence ID" value="GGO66208.1"/>
    <property type="molecule type" value="Genomic_DNA"/>
</dbReference>
<reference evidence="14" key="2">
    <citation type="submission" date="2020-09" db="EMBL/GenBank/DDBJ databases">
        <authorList>
            <person name="Sun Q."/>
            <person name="Zhou Y."/>
        </authorList>
    </citation>
    <scope>NUCLEOTIDE SEQUENCE</scope>
    <source>
        <strain evidence="14">CGMCC 1.7086</strain>
    </source>
</reference>
<evidence type="ECO:0000256" key="5">
    <source>
        <dbReference type="ARBA" id="ARBA00023002"/>
    </source>
</evidence>
<keyword evidence="12" id="KW-0732">Signal</keyword>
<name>A0A917YUC1_9ALTE</name>
<comment type="catalytic activity">
    <reaction evidence="11">
        <text>a hydroperoxide + [thioredoxin]-dithiol = an alcohol + [thioredoxin]-disulfide + H2O</text>
        <dbReference type="Rhea" id="RHEA:62620"/>
        <dbReference type="Rhea" id="RHEA-COMP:10698"/>
        <dbReference type="Rhea" id="RHEA-COMP:10700"/>
        <dbReference type="ChEBI" id="CHEBI:15377"/>
        <dbReference type="ChEBI" id="CHEBI:29950"/>
        <dbReference type="ChEBI" id="CHEBI:30879"/>
        <dbReference type="ChEBI" id="CHEBI:35924"/>
        <dbReference type="ChEBI" id="CHEBI:50058"/>
        <dbReference type="EC" id="1.11.1.24"/>
    </reaction>
</comment>
<reference evidence="14" key="1">
    <citation type="journal article" date="2014" name="Int. J. Syst. Evol. Microbiol.">
        <title>Complete genome sequence of Corynebacterium casei LMG S-19264T (=DSM 44701T), isolated from a smear-ripened cheese.</title>
        <authorList>
            <consortium name="US DOE Joint Genome Institute (JGI-PGF)"/>
            <person name="Walter F."/>
            <person name="Albersmeier A."/>
            <person name="Kalinowski J."/>
            <person name="Ruckert C."/>
        </authorList>
    </citation>
    <scope>NUCLEOTIDE SEQUENCE</scope>
    <source>
        <strain evidence="14">CGMCC 1.7086</strain>
    </source>
</reference>
<proteinExistence type="inferred from homology"/>
<dbReference type="CDD" id="cd02970">
    <property type="entry name" value="PRX_like2"/>
    <property type="match status" value="1"/>
</dbReference>
<dbReference type="Proteomes" id="UP000606935">
    <property type="component" value="Unassembled WGS sequence"/>
</dbReference>
<dbReference type="SUPFAM" id="SSF52833">
    <property type="entry name" value="Thioredoxin-like"/>
    <property type="match status" value="1"/>
</dbReference>
<evidence type="ECO:0000256" key="8">
    <source>
        <dbReference type="ARBA" id="ARBA00032824"/>
    </source>
</evidence>
<dbReference type="GO" id="GO:0034599">
    <property type="term" value="P:cellular response to oxidative stress"/>
    <property type="evidence" value="ECO:0007669"/>
    <property type="project" value="TreeGrafter"/>
</dbReference>
<keyword evidence="3" id="KW-0575">Peroxidase</keyword>
<dbReference type="Pfam" id="PF00578">
    <property type="entry name" value="AhpC-TSA"/>
    <property type="match status" value="1"/>
</dbReference>
<keyword evidence="4" id="KW-0049">Antioxidant</keyword>
<comment type="caution">
    <text evidence="14">The sequence shown here is derived from an EMBL/GenBank/DDBJ whole genome shotgun (WGS) entry which is preliminary data.</text>
</comment>
<evidence type="ECO:0000256" key="10">
    <source>
        <dbReference type="ARBA" id="ARBA00042639"/>
    </source>
</evidence>
<dbReference type="PANTHER" id="PTHR42801">
    <property type="entry name" value="THIOREDOXIN-DEPENDENT PEROXIDE REDUCTASE"/>
    <property type="match status" value="1"/>
</dbReference>
<keyword evidence="15" id="KW-1185">Reference proteome</keyword>
<dbReference type="Gene3D" id="3.40.30.10">
    <property type="entry name" value="Glutaredoxin"/>
    <property type="match status" value="1"/>
</dbReference>
<protein>
    <recommendedName>
        <fullName evidence="2">thioredoxin-dependent peroxiredoxin</fullName>
        <ecNumber evidence="2">1.11.1.24</ecNumber>
    </recommendedName>
    <alternativeName>
        <fullName evidence="8">Thioredoxin peroxidase</fullName>
    </alternativeName>
    <alternativeName>
        <fullName evidence="10">Thioredoxin-dependent peroxiredoxin Bcp</fullName>
    </alternativeName>
</protein>
<dbReference type="EC" id="1.11.1.24" evidence="2"/>
<dbReference type="InterPro" id="IPR000866">
    <property type="entry name" value="AhpC/TSA"/>
</dbReference>